<dbReference type="RefSeq" id="WP_206582357.1">
    <property type="nucleotide sequence ID" value="NZ_JAFJZZ010000003.1"/>
</dbReference>
<evidence type="ECO:0000313" key="6">
    <source>
        <dbReference type="Proteomes" id="UP000664545"/>
    </source>
</evidence>
<dbReference type="Gene3D" id="1.10.10.10">
    <property type="entry name" value="Winged helix-like DNA-binding domain superfamily/Winged helix DNA-binding domain"/>
    <property type="match status" value="1"/>
</dbReference>
<dbReference type="InterPro" id="IPR000835">
    <property type="entry name" value="HTH_MarR-typ"/>
</dbReference>
<dbReference type="SMART" id="SM00347">
    <property type="entry name" value="HTH_MARR"/>
    <property type="match status" value="1"/>
</dbReference>
<organism evidence="5 6">
    <name type="scientific">Clostridium aminobutyricum</name>
    <dbReference type="NCBI Taxonomy" id="33953"/>
    <lineage>
        <taxon>Bacteria</taxon>
        <taxon>Bacillati</taxon>
        <taxon>Bacillota</taxon>
        <taxon>Clostridia</taxon>
        <taxon>Eubacteriales</taxon>
        <taxon>Clostridiaceae</taxon>
        <taxon>Clostridium</taxon>
    </lineage>
</organism>
<dbReference type="PROSITE" id="PS50995">
    <property type="entry name" value="HTH_MARR_2"/>
    <property type="match status" value="1"/>
</dbReference>
<proteinExistence type="predicted"/>
<name>A0A939D8T3_CLOAM</name>
<dbReference type="EMBL" id="JAFJZZ010000003">
    <property type="protein sequence ID" value="MBN7773524.1"/>
    <property type="molecule type" value="Genomic_DNA"/>
</dbReference>
<evidence type="ECO:0000259" key="4">
    <source>
        <dbReference type="PROSITE" id="PS50995"/>
    </source>
</evidence>
<dbReference type="InterPro" id="IPR036388">
    <property type="entry name" value="WH-like_DNA-bd_sf"/>
</dbReference>
<dbReference type="InterPro" id="IPR036390">
    <property type="entry name" value="WH_DNA-bd_sf"/>
</dbReference>
<accession>A0A939D8T3</accession>
<protein>
    <submittedName>
        <fullName evidence="5">MarR family transcriptional regulator</fullName>
    </submittedName>
</protein>
<dbReference type="PRINTS" id="PR00598">
    <property type="entry name" value="HTHMARR"/>
</dbReference>
<gene>
    <name evidence="5" type="ORF">JYB65_09130</name>
</gene>
<dbReference type="GO" id="GO:0003700">
    <property type="term" value="F:DNA-binding transcription factor activity"/>
    <property type="evidence" value="ECO:0007669"/>
    <property type="project" value="InterPro"/>
</dbReference>
<keyword evidence="1" id="KW-0805">Transcription regulation</keyword>
<dbReference type="AlphaFoldDB" id="A0A939D8T3"/>
<evidence type="ECO:0000256" key="1">
    <source>
        <dbReference type="ARBA" id="ARBA00023015"/>
    </source>
</evidence>
<comment type="caution">
    <text evidence="5">The sequence shown here is derived from an EMBL/GenBank/DDBJ whole genome shotgun (WGS) entry which is preliminary data.</text>
</comment>
<dbReference type="GO" id="GO:0003677">
    <property type="term" value="F:DNA binding"/>
    <property type="evidence" value="ECO:0007669"/>
    <property type="project" value="UniProtKB-KW"/>
</dbReference>
<keyword evidence="2" id="KW-0238">DNA-binding</keyword>
<dbReference type="SUPFAM" id="SSF46785">
    <property type="entry name" value="Winged helix' DNA-binding domain"/>
    <property type="match status" value="1"/>
</dbReference>
<feature type="domain" description="HTH marR-type" evidence="4">
    <location>
        <begin position="14"/>
        <end position="150"/>
    </location>
</feature>
<sequence>MDILKSSKDDQLSKSDLLQLLFRVNHLLQQRFEVGLLSCGLPEQLTGPRLRVLFEISAAGKIRMNELATKLGIKARTVTQFVDALEKENFIVRIPDPSDRRATILQLTDFARPIIETADKASNSISENLMDALTLEQQNQLADILLQLNSSEN</sequence>
<dbReference type="PANTHER" id="PTHR42756">
    <property type="entry name" value="TRANSCRIPTIONAL REGULATOR, MARR"/>
    <property type="match status" value="1"/>
</dbReference>
<keyword evidence="6" id="KW-1185">Reference proteome</keyword>
<evidence type="ECO:0000256" key="2">
    <source>
        <dbReference type="ARBA" id="ARBA00023125"/>
    </source>
</evidence>
<evidence type="ECO:0000313" key="5">
    <source>
        <dbReference type="EMBL" id="MBN7773524.1"/>
    </source>
</evidence>
<evidence type="ECO:0000256" key="3">
    <source>
        <dbReference type="ARBA" id="ARBA00023163"/>
    </source>
</evidence>
<dbReference type="PANTHER" id="PTHR42756:SF1">
    <property type="entry name" value="TRANSCRIPTIONAL REPRESSOR OF EMRAB OPERON"/>
    <property type="match status" value="1"/>
</dbReference>
<keyword evidence="3" id="KW-0804">Transcription</keyword>
<reference evidence="5" key="1">
    <citation type="submission" date="2021-02" db="EMBL/GenBank/DDBJ databases">
        <title>Abyssanaerobacter marinus gen.nov., sp., nov, anaerobic bacterium isolated from the Onnuri vent field of Indian Ocean and suggestion of Mogibacteriaceae fam. nov., and proposal of reclassification of ambiguous this family's genus member.</title>
        <authorList>
            <person name="Kim Y.J."/>
            <person name="Yang J.-A."/>
        </authorList>
    </citation>
    <scope>NUCLEOTIDE SEQUENCE</scope>
    <source>
        <strain evidence="5">DSM 2634</strain>
    </source>
</reference>
<dbReference type="Proteomes" id="UP000664545">
    <property type="component" value="Unassembled WGS sequence"/>
</dbReference>
<dbReference type="Pfam" id="PF01047">
    <property type="entry name" value="MarR"/>
    <property type="match status" value="1"/>
</dbReference>